<dbReference type="Proteomes" id="UP001732700">
    <property type="component" value="Chromosome 3A"/>
</dbReference>
<protein>
    <submittedName>
        <fullName evidence="1">Uncharacterized protein</fullName>
    </submittedName>
</protein>
<evidence type="ECO:0000313" key="2">
    <source>
        <dbReference type="Proteomes" id="UP001732700"/>
    </source>
</evidence>
<organism evidence="1 2">
    <name type="scientific">Avena sativa</name>
    <name type="common">Oat</name>
    <dbReference type="NCBI Taxonomy" id="4498"/>
    <lineage>
        <taxon>Eukaryota</taxon>
        <taxon>Viridiplantae</taxon>
        <taxon>Streptophyta</taxon>
        <taxon>Embryophyta</taxon>
        <taxon>Tracheophyta</taxon>
        <taxon>Spermatophyta</taxon>
        <taxon>Magnoliopsida</taxon>
        <taxon>Liliopsida</taxon>
        <taxon>Poales</taxon>
        <taxon>Poaceae</taxon>
        <taxon>BOP clade</taxon>
        <taxon>Pooideae</taxon>
        <taxon>Poodae</taxon>
        <taxon>Poeae</taxon>
        <taxon>Poeae Chloroplast Group 1 (Aveneae type)</taxon>
        <taxon>Aveninae</taxon>
        <taxon>Avena</taxon>
    </lineage>
</organism>
<name>A0ACD5VIL3_AVESA</name>
<sequence length="384" mass="42342">MEIITKRPSKERQRDAGSQQLPRPQLLDSPLPTPRRSCASADAPSSLRCRAGAASPLRTQVPFSWESSPGVPKTKSGRDARTAREEMPPPKPPPGRWGPPHPQCPASASRTNWCYTSEGSSDDCDASSFSDAIDRASSSPERIGSFDRVTSKRFEDIFLGRTESFAAKDDRSCQALAATDGVFVASSGRHSKHWRRRGSTRRDDDDVARRSVHDTVGQPQVMPRPRVDIASRIEQMAPRACGLMVFFPWSARPAVSAFRSPSTRHAAPHHLGVTDRSRSHGRGNTTLRDALQVDNKTDDDIDVQDLPRREKRSRDGLPGARRWGVSSLLDTSKRYCTDARKALSKLSIGLGADSGSPRLDRDRRSGKQDPSMAAKLTKLKTNRN</sequence>
<proteinExistence type="predicted"/>
<reference evidence="1" key="1">
    <citation type="submission" date="2021-05" db="EMBL/GenBank/DDBJ databases">
        <authorList>
            <person name="Scholz U."/>
            <person name="Mascher M."/>
            <person name="Fiebig A."/>
        </authorList>
    </citation>
    <scope>NUCLEOTIDE SEQUENCE [LARGE SCALE GENOMIC DNA]</scope>
</reference>
<keyword evidence="2" id="KW-1185">Reference proteome</keyword>
<evidence type="ECO:0000313" key="1">
    <source>
        <dbReference type="EnsemblPlants" id="AVESA.00010b.r2.3AG0451290.1.CDS.1"/>
    </source>
</evidence>
<accession>A0ACD5VIL3</accession>
<reference evidence="1" key="2">
    <citation type="submission" date="2025-09" db="UniProtKB">
        <authorList>
            <consortium name="EnsemblPlants"/>
        </authorList>
    </citation>
    <scope>IDENTIFICATION</scope>
</reference>
<dbReference type="EnsemblPlants" id="AVESA.00010b.r2.3AG0451290.1">
    <property type="protein sequence ID" value="AVESA.00010b.r2.3AG0451290.1.CDS.1"/>
    <property type="gene ID" value="AVESA.00010b.r2.3AG0451290"/>
</dbReference>